<proteinExistence type="predicted"/>
<keyword evidence="1" id="KW-0175">Coiled coil</keyword>
<name>A0A6L4WTS7_9BACT</name>
<comment type="caution">
    <text evidence="2">The sequence shown here is derived from an EMBL/GenBank/DDBJ whole genome shotgun (WGS) entry which is preliminary data.</text>
</comment>
<dbReference type="RefSeq" id="WP_152279714.1">
    <property type="nucleotide sequence ID" value="NZ_WFKK01000012.1"/>
</dbReference>
<gene>
    <name evidence="2" type="ORF">GBG19_05705</name>
</gene>
<reference evidence="2 3" key="1">
    <citation type="submission" date="2019-10" db="EMBL/GenBank/DDBJ databases">
        <title>Poseidonibacter ostreae sp. nov., isolated from the gut of the Ostrea denselamellosa.</title>
        <authorList>
            <person name="Choi A."/>
        </authorList>
    </citation>
    <scope>NUCLEOTIDE SEQUENCE [LARGE SCALE GENOMIC DNA]</scope>
    <source>
        <strain evidence="2 3">SJOD-M-33</strain>
    </source>
</reference>
<protein>
    <submittedName>
        <fullName evidence="2">Uncharacterized protein</fullName>
    </submittedName>
</protein>
<dbReference type="AlphaFoldDB" id="A0A6L4WTS7"/>
<evidence type="ECO:0000313" key="2">
    <source>
        <dbReference type="EMBL" id="KAB7889550.1"/>
    </source>
</evidence>
<dbReference type="Proteomes" id="UP000472839">
    <property type="component" value="Unassembled WGS sequence"/>
</dbReference>
<evidence type="ECO:0000256" key="1">
    <source>
        <dbReference type="SAM" id="Coils"/>
    </source>
</evidence>
<organism evidence="2 3">
    <name type="scientific">Poseidonibacter ostreae</name>
    <dbReference type="NCBI Taxonomy" id="2654171"/>
    <lineage>
        <taxon>Bacteria</taxon>
        <taxon>Pseudomonadati</taxon>
        <taxon>Campylobacterota</taxon>
        <taxon>Epsilonproteobacteria</taxon>
        <taxon>Campylobacterales</taxon>
        <taxon>Arcobacteraceae</taxon>
        <taxon>Poseidonibacter</taxon>
    </lineage>
</organism>
<evidence type="ECO:0000313" key="3">
    <source>
        <dbReference type="Proteomes" id="UP000472839"/>
    </source>
</evidence>
<feature type="coiled-coil region" evidence="1">
    <location>
        <begin position="54"/>
        <end position="88"/>
    </location>
</feature>
<accession>A0A6L4WTS7</accession>
<sequence>MRKETKTYIKIGFEEHQIKAAKQLATEEGCSVAEAIRKIYSGGLDNLDTSFLLKENVDTNLNNFRVELKDVKENIQTQANRNASLTIKALKDSAINKAILIEFIQYGSLTKDDIERIEKAATRELFQSLNGNKKSGSDS</sequence>
<dbReference type="EMBL" id="WFKK01000012">
    <property type="protein sequence ID" value="KAB7889550.1"/>
    <property type="molecule type" value="Genomic_DNA"/>
</dbReference>